<comment type="caution">
    <text evidence="1">The sequence shown here is derived from an EMBL/GenBank/DDBJ whole genome shotgun (WGS) entry which is preliminary data.</text>
</comment>
<organism evidence="1 2">
    <name type="scientific">Streptomyces adustus</name>
    <dbReference type="NCBI Taxonomy" id="1609272"/>
    <lineage>
        <taxon>Bacteria</taxon>
        <taxon>Bacillati</taxon>
        <taxon>Actinomycetota</taxon>
        <taxon>Actinomycetes</taxon>
        <taxon>Kitasatosporales</taxon>
        <taxon>Streptomycetaceae</taxon>
        <taxon>Streptomyces</taxon>
    </lineage>
</organism>
<proteinExistence type="predicted"/>
<sequence length="185" mass="20439">MTAQIPDEVLFEGRRFALTAVDGGGLFDPAGHGLETRPGGTACYRGHICRYTTAGQRLTLQDLELGSEHEPPPLCGVRPRQDAECLEWRYRRPDLPMSFTGRLLIGTGDVADSPYLNMGFRPAWMYSDVRELTFRDGRLLTATDHSAELAAVRSEAAGPVAGEPTGQWISRTFSLSYDYSWPGRS</sequence>
<dbReference type="AlphaFoldDB" id="A0A5N8VLS6"/>
<protein>
    <submittedName>
        <fullName evidence="1">Uncharacterized protein</fullName>
    </submittedName>
</protein>
<dbReference type="EMBL" id="VJZD01000205">
    <property type="protein sequence ID" value="MPY36217.1"/>
    <property type="molecule type" value="Genomic_DNA"/>
</dbReference>
<evidence type="ECO:0000313" key="1">
    <source>
        <dbReference type="EMBL" id="MPY36217.1"/>
    </source>
</evidence>
<dbReference type="RefSeq" id="WP_152893887.1">
    <property type="nucleotide sequence ID" value="NZ_VJZD01000205.1"/>
</dbReference>
<keyword evidence="2" id="KW-1185">Reference proteome</keyword>
<evidence type="ECO:0000313" key="2">
    <source>
        <dbReference type="Proteomes" id="UP000325849"/>
    </source>
</evidence>
<reference evidence="1 2" key="1">
    <citation type="submission" date="2019-07" db="EMBL/GenBank/DDBJ databases">
        <title>New species of Amycolatopsis and Streptomyces.</title>
        <authorList>
            <person name="Duangmal K."/>
            <person name="Teo W.F.A."/>
            <person name="Lipun K."/>
        </authorList>
    </citation>
    <scope>NUCLEOTIDE SEQUENCE [LARGE SCALE GENOMIC DNA]</scope>
    <source>
        <strain evidence="1 2">NBRC 109810</strain>
    </source>
</reference>
<gene>
    <name evidence="1" type="ORF">FNH09_34845</name>
</gene>
<dbReference type="Proteomes" id="UP000325849">
    <property type="component" value="Unassembled WGS sequence"/>
</dbReference>
<accession>A0A5N8VLS6</accession>
<dbReference type="OrthoDB" id="3685057at2"/>
<name>A0A5N8VLS6_9ACTN</name>